<sequence length="92" mass="10675">MIPINVSFEQSCINSYMKNIEQKEPLWRHTIKTGSADFEKARVARAELKRRVRKQSFLLPKPTPSIPCPQCPRMFHATLGLRSHLQFKHSGK</sequence>
<dbReference type="GO" id="GO:0008270">
    <property type="term" value="F:zinc ion binding"/>
    <property type="evidence" value="ECO:0007669"/>
    <property type="project" value="UniProtKB-KW"/>
</dbReference>
<evidence type="ECO:0000259" key="2">
    <source>
        <dbReference type="PROSITE" id="PS50157"/>
    </source>
</evidence>
<feature type="domain" description="C2H2-type" evidence="2">
    <location>
        <begin position="66"/>
        <end position="92"/>
    </location>
</feature>
<dbReference type="AlphaFoldDB" id="A0A0L8IEQ5"/>
<keyword evidence="1" id="KW-0479">Metal-binding</keyword>
<proteinExistence type="predicted"/>
<protein>
    <recommendedName>
        <fullName evidence="2">C2H2-type domain-containing protein</fullName>
    </recommendedName>
</protein>
<accession>A0A0L8IEQ5</accession>
<reference evidence="3" key="1">
    <citation type="submission" date="2015-07" db="EMBL/GenBank/DDBJ databases">
        <title>MeaNS - Measles Nucleotide Surveillance Program.</title>
        <authorList>
            <person name="Tran T."/>
            <person name="Druce J."/>
        </authorList>
    </citation>
    <scope>NUCLEOTIDE SEQUENCE</scope>
    <source>
        <strain evidence="3">UCB-OBI-ISO-001</strain>
        <tissue evidence="3">Gonad</tissue>
    </source>
</reference>
<dbReference type="PROSITE" id="PS50157">
    <property type="entry name" value="ZINC_FINGER_C2H2_2"/>
    <property type="match status" value="1"/>
</dbReference>
<name>A0A0L8IEQ5_OCTBM</name>
<gene>
    <name evidence="3" type="ORF">OCBIM_22010169mg</name>
</gene>
<evidence type="ECO:0000313" key="3">
    <source>
        <dbReference type="EMBL" id="KOF99894.1"/>
    </source>
</evidence>
<keyword evidence="1" id="KW-0863">Zinc-finger</keyword>
<evidence type="ECO:0000256" key="1">
    <source>
        <dbReference type="PROSITE-ProRule" id="PRU00042"/>
    </source>
</evidence>
<organism evidence="3">
    <name type="scientific">Octopus bimaculoides</name>
    <name type="common">California two-spotted octopus</name>
    <dbReference type="NCBI Taxonomy" id="37653"/>
    <lineage>
        <taxon>Eukaryota</taxon>
        <taxon>Metazoa</taxon>
        <taxon>Spiralia</taxon>
        <taxon>Lophotrochozoa</taxon>
        <taxon>Mollusca</taxon>
        <taxon>Cephalopoda</taxon>
        <taxon>Coleoidea</taxon>
        <taxon>Octopodiformes</taxon>
        <taxon>Octopoda</taxon>
        <taxon>Incirrata</taxon>
        <taxon>Octopodidae</taxon>
        <taxon>Octopus</taxon>
    </lineage>
</organism>
<dbReference type="InterPro" id="IPR013087">
    <property type="entry name" value="Znf_C2H2_type"/>
</dbReference>
<keyword evidence="1" id="KW-0862">Zinc</keyword>
<dbReference type="EMBL" id="KQ415871">
    <property type="protein sequence ID" value="KOF99894.1"/>
    <property type="molecule type" value="Genomic_DNA"/>
</dbReference>
<dbReference type="PROSITE" id="PS00028">
    <property type="entry name" value="ZINC_FINGER_C2H2_1"/>
    <property type="match status" value="1"/>
</dbReference>